<dbReference type="PROSITE" id="PS50181">
    <property type="entry name" value="FBOX"/>
    <property type="match status" value="1"/>
</dbReference>
<evidence type="ECO:0000259" key="1">
    <source>
        <dbReference type="PROSITE" id="PS50181"/>
    </source>
</evidence>
<dbReference type="Pfam" id="PF07734">
    <property type="entry name" value="FBA_1"/>
    <property type="match status" value="1"/>
</dbReference>
<dbReference type="Gene3D" id="2.120.10.80">
    <property type="entry name" value="Kelch-type beta propeller"/>
    <property type="match status" value="1"/>
</dbReference>
<dbReference type="PANTHER" id="PTHR31672">
    <property type="entry name" value="BNACNNG10540D PROTEIN"/>
    <property type="match status" value="1"/>
</dbReference>
<dbReference type="SUPFAM" id="SSF81383">
    <property type="entry name" value="F-box domain"/>
    <property type="match status" value="1"/>
</dbReference>
<dbReference type="SUPFAM" id="SSF50965">
    <property type="entry name" value="Galactose oxidase, central domain"/>
    <property type="match status" value="1"/>
</dbReference>
<dbReference type="Gramene" id="PRQ27835">
    <property type="protein sequence ID" value="PRQ27835"/>
    <property type="gene ID" value="RchiOBHm_Chr6g0309541"/>
</dbReference>
<evidence type="ECO:0000313" key="2">
    <source>
        <dbReference type="EMBL" id="PRQ27835.1"/>
    </source>
</evidence>
<dbReference type="Gene3D" id="1.20.1280.50">
    <property type="match status" value="1"/>
</dbReference>
<gene>
    <name evidence="2" type="ORF">RchiOBHm_Chr6g0309541</name>
</gene>
<comment type="caution">
    <text evidence="2">The sequence shown here is derived from an EMBL/GenBank/DDBJ whole genome shotgun (WGS) entry which is preliminary data.</text>
</comment>
<sequence length="385" mass="44255">MFSKPHCFQMNQIASPMSKSPMSSPEMDAGIWSNLPEELLDRILSMLPLKTFMVLRSTCKHFKSLLFSPTFISKHSSSNSSPFSSFLMLSQPQCYPDFPLYDSQLCAWRSFALSLSELLPCAAGPVSLLSISNGLLCFSLPSSSSFVVCNFLTKSSRVIQYPTYPFHFELLTLVSTPVGYNIFMLSSESSTKTRTFVYDSKVQSWQNLISLDTILSDNHHQEGVHFNGSLYFSTPEPFSIVNFNLESGKWERHNTELPGELVFVRLVSDEGKGKMYLIGGIGRNGISRRMKIWELCEGKNWVEIESVPEMMCRKIMSVCYHNYEHLYCFWHQGLICVCCYAWPEILYYKVSRRTWHWLPKSPLVPERWACGFRWFSFVPELYASV</sequence>
<organism evidence="2 3">
    <name type="scientific">Rosa chinensis</name>
    <name type="common">China rose</name>
    <dbReference type="NCBI Taxonomy" id="74649"/>
    <lineage>
        <taxon>Eukaryota</taxon>
        <taxon>Viridiplantae</taxon>
        <taxon>Streptophyta</taxon>
        <taxon>Embryophyta</taxon>
        <taxon>Tracheophyta</taxon>
        <taxon>Spermatophyta</taxon>
        <taxon>Magnoliopsida</taxon>
        <taxon>eudicotyledons</taxon>
        <taxon>Gunneridae</taxon>
        <taxon>Pentapetalae</taxon>
        <taxon>rosids</taxon>
        <taxon>fabids</taxon>
        <taxon>Rosales</taxon>
        <taxon>Rosaceae</taxon>
        <taxon>Rosoideae</taxon>
        <taxon>Rosoideae incertae sedis</taxon>
        <taxon>Rosa</taxon>
    </lineage>
</organism>
<dbReference type="STRING" id="74649.A0A2P6Q0Y7"/>
<feature type="domain" description="F-box" evidence="1">
    <location>
        <begin position="29"/>
        <end position="75"/>
    </location>
</feature>
<dbReference type="EMBL" id="PDCK01000044">
    <property type="protein sequence ID" value="PRQ27835.1"/>
    <property type="molecule type" value="Genomic_DNA"/>
</dbReference>
<dbReference type="InterPro" id="IPR011043">
    <property type="entry name" value="Gal_Oxase/kelch_b-propeller"/>
</dbReference>
<reference evidence="2 3" key="1">
    <citation type="journal article" date="2018" name="Nat. Genet.">
        <title>The Rosa genome provides new insights in the design of modern roses.</title>
        <authorList>
            <person name="Bendahmane M."/>
        </authorList>
    </citation>
    <scope>NUCLEOTIDE SEQUENCE [LARGE SCALE GENOMIC DNA]</scope>
    <source>
        <strain evidence="3">cv. Old Blush</strain>
    </source>
</reference>
<name>A0A2P6Q0Y7_ROSCH</name>
<dbReference type="PANTHER" id="PTHR31672:SF12">
    <property type="entry name" value="F-BOX DOMAIN-CONTAINING PROTEIN"/>
    <property type="match status" value="1"/>
</dbReference>
<accession>A0A2P6Q0Y7</accession>
<dbReference type="OMA" id="SHPQFHR"/>
<proteinExistence type="predicted"/>
<dbReference type="InterPro" id="IPR001810">
    <property type="entry name" value="F-box_dom"/>
</dbReference>
<evidence type="ECO:0000313" key="3">
    <source>
        <dbReference type="Proteomes" id="UP000238479"/>
    </source>
</evidence>
<dbReference type="SMART" id="SM00256">
    <property type="entry name" value="FBOX"/>
    <property type="match status" value="1"/>
</dbReference>
<dbReference type="InterPro" id="IPR050796">
    <property type="entry name" value="SCF_F-box_component"/>
</dbReference>
<dbReference type="Proteomes" id="UP000238479">
    <property type="component" value="Chromosome 6"/>
</dbReference>
<dbReference type="InterPro" id="IPR006527">
    <property type="entry name" value="F-box-assoc_dom_typ1"/>
</dbReference>
<dbReference type="InterPro" id="IPR036047">
    <property type="entry name" value="F-box-like_dom_sf"/>
</dbReference>
<dbReference type="OrthoDB" id="1703411at2759"/>
<dbReference type="AlphaFoldDB" id="A0A2P6Q0Y7"/>
<dbReference type="FunFam" id="2.120.10.80:FF:000169">
    <property type="entry name" value="F-box family protein"/>
    <property type="match status" value="1"/>
</dbReference>
<protein>
    <submittedName>
        <fullName evidence="2">Putative F-box domain, galactose oxidase/kelch, beta-propeller, kelch-type beta propeller</fullName>
    </submittedName>
</protein>
<dbReference type="Pfam" id="PF00646">
    <property type="entry name" value="F-box"/>
    <property type="match status" value="1"/>
</dbReference>
<dbReference type="InterPro" id="IPR015915">
    <property type="entry name" value="Kelch-typ_b-propeller"/>
</dbReference>
<keyword evidence="3" id="KW-1185">Reference proteome</keyword>